<evidence type="ECO:0000313" key="2">
    <source>
        <dbReference type="EMBL" id="KAJ6402983.1"/>
    </source>
</evidence>
<keyword evidence="1" id="KW-1133">Transmembrane helix</keyword>
<proteinExistence type="predicted"/>
<keyword evidence="3" id="KW-1185">Reference proteome</keyword>
<keyword evidence="1" id="KW-0812">Transmembrane</keyword>
<dbReference type="EMBL" id="JAPFFJ010000018">
    <property type="protein sequence ID" value="KAJ6402983.1"/>
    <property type="molecule type" value="Genomic_DNA"/>
</dbReference>
<sequence>MGDWIFLNFMDLDLDVDLLVSTKERKKEVGSKGVEQPRGEKLRSPVRRRQGGVVISYLAISNLAGGAIAGIVIVCVIGFLLILLILSCSVCV</sequence>
<name>A0AAD6JDC2_9ROSI</name>
<organism evidence="2 3">
    <name type="scientific">Salix udensis</name>
    <dbReference type="NCBI Taxonomy" id="889485"/>
    <lineage>
        <taxon>Eukaryota</taxon>
        <taxon>Viridiplantae</taxon>
        <taxon>Streptophyta</taxon>
        <taxon>Embryophyta</taxon>
        <taxon>Tracheophyta</taxon>
        <taxon>Spermatophyta</taxon>
        <taxon>Magnoliopsida</taxon>
        <taxon>eudicotyledons</taxon>
        <taxon>Gunneridae</taxon>
        <taxon>Pentapetalae</taxon>
        <taxon>rosids</taxon>
        <taxon>fabids</taxon>
        <taxon>Malpighiales</taxon>
        <taxon>Salicaceae</taxon>
        <taxon>Saliceae</taxon>
        <taxon>Salix</taxon>
    </lineage>
</organism>
<dbReference type="Proteomes" id="UP001162972">
    <property type="component" value="Chromosome 4"/>
</dbReference>
<reference evidence="2 3" key="1">
    <citation type="journal article" date="2023" name="Int. J. Mol. Sci.">
        <title>De Novo Assembly and Annotation of 11 Diverse Shrub Willow (Salix) Genomes Reveals Novel Gene Organization in Sex-Linked Regions.</title>
        <authorList>
            <person name="Hyden B."/>
            <person name="Feng K."/>
            <person name="Yates T.B."/>
            <person name="Jawdy S."/>
            <person name="Cereghino C."/>
            <person name="Smart L.B."/>
            <person name="Muchero W."/>
        </authorList>
    </citation>
    <scope>NUCLEOTIDE SEQUENCE [LARGE SCALE GENOMIC DNA]</scope>
    <source>
        <tissue evidence="2">Shoot tip</tissue>
    </source>
</reference>
<comment type="caution">
    <text evidence="2">The sequence shown here is derived from an EMBL/GenBank/DDBJ whole genome shotgun (WGS) entry which is preliminary data.</text>
</comment>
<accession>A0AAD6JDC2</accession>
<dbReference type="AlphaFoldDB" id="A0AAD6JDC2"/>
<evidence type="ECO:0000256" key="1">
    <source>
        <dbReference type="SAM" id="Phobius"/>
    </source>
</evidence>
<protein>
    <submittedName>
        <fullName evidence="2">Uncharacterized protein</fullName>
    </submittedName>
</protein>
<gene>
    <name evidence="2" type="ORF">OIU84_014987</name>
</gene>
<feature type="transmembrane region" description="Helical" evidence="1">
    <location>
        <begin position="53"/>
        <end position="86"/>
    </location>
</feature>
<evidence type="ECO:0000313" key="3">
    <source>
        <dbReference type="Proteomes" id="UP001162972"/>
    </source>
</evidence>
<keyword evidence="1" id="KW-0472">Membrane</keyword>